<organism evidence="2">
    <name type="scientific">Deinococcus sp. VB142</name>
    <dbReference type="NCBI Taxonomy" id="3112952"/>
    <lineage>
        <taxon>Bacteria</taxon>
        <taxon>Thermotogati</taxon>
        <taxon>Deinococcota</taxon>
        <taxon>Deinococci</taxon>
        <taxon>Deinococcales</taxon>
        <taxon>Deinococcaceae</taxon>
        <taxon>Deinococcus</taxon>
    </lineage>
</organism>
<dbReference type="RefSeq" id="WP_339095513.1">
    <property type="nucleotide sequence ID" value="NZ_CP149782.1"/>
</dbReference>
<name>A0AAU6Q0Y3_9DEIO</name>
<feature type="region of interest" description="Disordered" evidence="1">
    <location>
        <begin position="58"/>
        <end position="87"/>
    </location>
</feature>
<sequence>MTTESSRLQAHQEVTRRLHEELAQEARTYLTLLERQSRGEDVEGELYASTAHLGSHATLLADHLETESELTDAQESSGTAHDDRRAS</sequence>
<evidence type="ECO:0008006" key="3">
    <source>
        <dbReference type="Google" id="ProtNLM"/>
    </source>
</evidence>
<gene>
    <name evidence="2" type="ORF">WDJ50_12970</name>
</gene>
<protein>
    <recommendedName>
        <fullName evidence="3">DUF2383 domain-containing protein</fullName>
    </recommendedName>
</protein>
<evidence type="ECO:0000256" key="1">
    <source>
        <dbReference type="SAM" id="MobiDB-lite"/>
    </source>
</evidence>
<evidence type="ECO:0000313" key="2">
    <source>
        <dbReference type="EMBL" id="WYF44294.1"/>
    </source>
</evidence>
<dbReference type="AlphaFoldDB" id="A0AAU6Q0Y3"/>
<accession>A0AAU6Q0Y3</accession>
<dbReference type="EMBL" id="CP149782">
    <property type="protein sequence ID" value="WYF44294.1"/>
    <property type="molecule type" value="Genomic_DNA"/>
</dbReference>
<reference evidence="2" key="1">
    <citation type="submission" date="2024-03" db="EMBL/GenBank/DDBJ databases">
        <title>Deinococcus weizhi sp. nov., isolated from human skin.</title>
        <authorList>
            <person name="Wei Z."/>
            <person name="Tian F."/>
            <person name="Yang C."/>
            <person name="Xin L.T."/>
            <person name="Wen Z.J."/>
            <person name="Lan K.C."/>
            <person name="Yu L."/>
            <person name="Zhe W."/>
            <person name="Dan F.D."/>
            <person name="Jun W."/>
            <person name="Rui Z."/>
            <person name="Yong X.J."/>
            <person name="Ting Y."/>
            <person name="Wei X."/>
            <person name="Xu Z.G."/>
            <person name="Xin Z."/>
            <person name="Dong F.G."/>
            <person name="Ni X.M."/>
            <person name="Zheng M.G."/>
            <person name="Chun Y."/>
            <person name="Qian W.X."/>
        </authorList>
    </citation>
    <scope>NUCLEOTIDE SEQUENCE</scope>
    <source>
        <strain evidence="2">VB142</strain>
    </source>
</reference>
<proteinExistence type="predicted"/>